<dbReference type="PANTHER" id="PTHR47245">
    <property type="entry name" value="PEPTIDYLPROLYL ISOMERASE"/>
    <property type="match status" value="1"/>
</dbReference>
<accession>A0A7X3LH79</accession>
<dbReference type="SUPFAM" id="SSF54534">
    <property type="entry name" value="FKBP-like"/>
    <property type="match status" value="1"/>
</dbReference>
<dbReference type="AlphaFoldDB" id="A0A7X3LH79"/>
<dbReference type="EC" id="5.2.1.8" evidence="2"/>
<evidence type="ECO:0000256" key="6">
    <source>
        <dbReference type="PROSITE-ProRule" id="PRU00278"/>
    </source>
</evidence>
<evidence type="ECO:0000313" key="9">
    <source>
        <dbReference type="EMBL" id="MWV42919.1"/>
    </source>
</evidence>
<evidence type="ECO:0000313" key="10">
    <source>
        <dbReference type="Proteomes" id="UP000460318"/>
    </source>
</evidence>
<evidence type="ECO:0000256" key="2">
    <source>
        <dbReference type="ARBA" id="ARBA00013194"/>
    </source>
</evidence>
<reference evidence="9 10" key="1">
    <citation type="submission" date="2019-12" db="EMBL/GenBank/DDBJ databases">
        <title>Paenibacillus sp. nov., an endophytic bacterium isolated from the stem of Dendrobium.</title>
        <authorList>
            <person name="Zhao R."/>
        </authorList>
    </citation>
    <scope>NUCLEOTIDE SEQUENCE [LARGE SCALE GENOMIC DNA]</scope>
    <source>
        <strain evidence="9 10">HJL G12</strain>
    </source>
</reference>
<keyword evidence="3 7" id="KW-0732">Signal</keyword>
<sequence length="364" mass="41162">MKQAGRKHVKSKWAVAGLFVLSVCASVAFAKDKLLADEHDYKVMATVGGIPVTMPEFEKSVQRNKSGVLSYFHDKYSAEQIPGFWTSSFEGEVPQDLLKKRALDDSLRIKVTEWIAMEQGVINDISYQGFLKQLEQENARRMKAAANHQVIYGPLQYNEDTYLQYILTNAATAVKQKIQLDEHLKPDELALKAFYEKHKHDLYQTPGDIKLFTMAVSFLDANHQVDPVKKERAGKQLKEAAAMLESGASFADTAKTYSDRKTEDELVINLGNDRNNSRSPVARAAAKMNIGETSDIVEENGSLYLLRCTDKTDPGSAFVPFEEIADQVLKDYIDREYENMIQIKLDEAQVNVDESLYQSWKVEE</sequence>
<name>A0A7X3LH79_9BACL</name>
<comment type="caution">
    <text evidence="9">The sequence shown here is derived from an EMBL/GenBank/DDBJ whole genome shotgun (WGS) entry which is preliminary data.</text>
</comment>
<dbReference type="Gene3D" id="1.10.4030.10">
    <property type="entry name" value="Porin chaperone SurA, peptide-binding domain"/>
    <property type="match status" value="1"/>
</dbReference>
<feature type="signal peptide" evidence="7">
    <location>
        <begin position="1"/>
        <end position="30"/>
    </location>
</feature>
<dbReference type="Proteomes" id="UP000460318">
    <property type="component" value="Unassembled WGS sequence"/>
</dbReference>
<proteinExistence type="predicted"/>
<dbReference type="GO" id="GO:0003755">
    <property type="term" value="F:peptidyl-prolyl cis-trans isomerase activity"/>
    <property type="evidence" value="ECO:0007669"/>
    <property type="project" value="UniProtKB-KW"/>
</dbReference>
<dbReference type="Pfam" id="PF13145">
    <property type="entry name" value="Rotamase_2"/>
    <property type="match status" value="1"/>
</dbReference>
<evidence type="ECO:0000256" key="3">
    <source>
        <dbReference type="ARBA" id="ARBA00022729"/>
    </source>
</evidence>
<dbReference type="InterPro" id="IPR050245">
    <property type="entry name" value="PrsA_foldase"/>
</dbReference>
<protein>
    <recommendedName>
        <fullName evidence="2">peptidylprolyl isomerase</fullName>
        <ecNumber evidence="2">5.2.1.8</ecNumber>
    </recommendedName>
</protein>
<keyword evidence="4 6" id="KW-0697">Rotamase</keyword>
<dbReference type="Gene3D" id="3.10.50.40">
    <property type="match status" value="1"/>
</dbReference>
<gene>
    <name evidence="9" type="ORF">GRF59_04700</name>
</gene>
<keyword evidence="10" id="KW-1185">Reference proteome</keyword>
<dbReference type="InterPro" id="IPR027304">
    <property type="entry name" value="Trigger_fact/SurA_dom_sf"/>
</dbReference>
<dbReference type="PROSITE" id="PS50198">
    <property type="entry name" value="PPIC_PPIASE_2"/>
    <property type="match status" value="1"/>
</dbReference>
<evidence type="ECO:0000256" key="1">
    <source>
        <dbReference type="ARBA" id="ARBA00000971"/>
    </source>
</evidence>
<evidence type="ECO:0000256" key="5">
    <source>
        <dbReference type="ARBA" id="ARBA00023235"/>
    </source>
</evidence>
<feature type="domain" description="PpiC" evidence="8">
    <location>
        <begin position="206"/>
        <end position="310"/>
    </location>
</feature>
<feature type="chain" id="PRO_5031088573" description="peptidylprolyl isomerase" evidence="7">
    <location>
        <begin position="31"/>
        <end position="364"/>
    </location>
</feature>
<dbReference type="InterPro" id="IPR000297">
    <property type="entry name" value="PPIase_PpiC"/>
</dbReference>
<dbReference type="PANTHER" id="PTHR47245:SF1">
    <property type="entry name" value="FOLDASE PROTEIN PRSA"/>
    <property type="match status" value="1"/>
</dbReference>
<evidence type="ECO:0000256" key="4">
    <source>
        <dbReference type="ARBA" id="ARBA00023110"/>
    </source>
</evidence>
<dbReference type="SUPFAM" id="SSF109998">
    <property type="entry name" value="Triger factor/SurA peptide-binding domain-like"/>
    <property type="match status" value="1"/>
</dbReference>
<keyword evidence="5 6" id="KW-0413">Isomerase</keyword>
<evidence type="ECO:0000259" key="8">
    <source>
        <dbReference type="PROSITE" id="PS50198"/>
    </source>
</evidence>
<comment type="catalytic activity">
    <reaction evidence="1">
        <text>[protein]-peptidylproline (omega=180) = [protein]-peptidylproline (omega=0)</text>
        <dbReference type="Rhea" id="RHEA:16237"/>
        <dbReference type="Rhea" id="RHEA-COMP:10747"/>
        <dbReference type="Rhea" id="RHEA-COMP:10748"/>
        <dbReference type="ChEBI" id="CHEBI:83833"/>
        <dbReference type="ChEBI" id="CHEBI:83834"/>
        <dbReference type="EC" id="5.2.1.8"/>
    </reaction>
</comment>
<dbReference type="RefSeq" id="WP_160496479.1">
    <property type="nucleotide sequence ID" value="NZ_WUBI01000001.1"/>
</dbReference>
<organism evidence="9 10">
    <name type="scientific">Paenibacillus dendrobii</name>
    <dbReference type="NCBI Taxonomy" id="2691084"/>
    <lineage>
        <taxon>Bacteria</taxon>
        <taxon>Bacillati</taxon>
        <taxon>Bacillota</taxon>
        <taxon>Bacilli</taxon>
        <taxon>Bacillales</taxon>
        <taxon>Paenibacillaceae</taxon>
        <taxon>Paenibacillus</taxon>
    </lineage>
</organism>
<evidence type="ECO:0000256" key="7">
    <source>
        <dbReference type="SAM" id="SignalP"/>
    </source>
</evidence>
<dbReference type="EMBL" id="WUBI01000001">
    <property type="protein sequence ID" value="MWV42919.1"/>
    <property type="molecule type" value="Genomic_DNA"/>
</dbReference>
<dbReference type="InterPro" id="IPR046357">
    <property type="entry name" value="PPIase_dom_sf"/>
</dbReference>